<dbReference type="SUPFAM" id="SSF52518">
    <property type="entry name" value="Thiamin diphosphate-binding fold (THDP-binding)"/>
    <property type="match status" value="2"/>
</dbReference>
<sequence length="587" mass="63097">MRKQEAAMALVDILKREGVRTVFGVPGGPVMALCDAIKRDGEIEFVLTKHEQAAAFAAFGEAQATGRLGVCLATLGPGATNLAPGLPVAGVEGVPVLAITGQVQLDGQRRGGHQDSTGLYGTPDQTALFASICKSSEMLTRASHLPDAFRRAIRLAHAGRPGPVHVSLPSGLLHEEIDYEPLAPHQYRLTRSHVVDRQAASRIAERLAAAQAPVFLLGMRARHCGRVVEQLAERFGIAVAVDVGSKSVVDERHPSYLGCLGVLGHRAAENFVKTTADLVVAVGESFDEVSMLSWDPAIAQGRDLIQIDSLADEIGKAYPVTDATIGSLPDVLEEIARVHPEIAPSVLEERRVALANHLKRNPLFADPEMESDQVPMLPQRIMADLAEAVPDDAILLSDSSKWVRWLGRFFCARPGQVLSAHDFEPMGWAVAAALGVKRAFPDRPVVSLSGDGAFLMSALEIATAVDHNLPVVWMVFNDARLGIIHDLQEMLYGGRYCGTQFRSPDLIAFSESLGARGFKVEKPGDLASALADGLASGRPCVLDIRFDVNEVPAVRPRALIVTKEMGLPAPGIGFTTTRTLFKMLKDK</sequence>
<name>A0ABX0PMJ9_9BURK</name>
<dbReference type="Gene3D" id="3.40.50.1220">
    <property type="entry name" value="TPP-binding domain"/>
    <property type="match status" value="1"/>
</dbReference>
<feature type="domain" description="Thiamine pyrophosphate enzyme TPP-binding" evidence="5">
    <location>
        <begin position="404"/>
        <end position="544"/>
    </location>
</feature>
<keyword evidence="8" id="KW-1185">Reference proteome</keyword>
<dbReference type="Pfam" id="PF00205">
    <property type="entry name" value="TPP_enzyme_M"/>
    <property type="match status" value="1"/>
</dbReference>
<dbReference type="EMBL" id="JAAQOM010000027">
    <property type="protein sequence ID" value="NIA57749.1"/>
    <property type="molecule type" value="Genomic_DNA"/>
</dbReference>
<dbReference type="InterPro" id="IPR045229">
    <property type="entry name" value="TPP_enz"/>
</dbReference>
<evidence type="ECO:0000259" key="5">
    <source>
        <dbReference type="Pfam" id="PF02775"/>
    </source>
</evidence>
<keyword evidence="2 3" id="KW-0786">Thiamine pyrophosphate</keyword>
<dbReference type="Pfam" id="PF02775">
    <property type="entry name" value="TPP_enzyme_C"/>
    <property type="match status" value="1"/>
</dbReference>
<evidence type="ECO:0000259" key="4">
    <source>
        <dbReference type="Pfam" id="PF00205"/>
    </source>
</evidence>
<evidence type="ECO:0000259" key="6">
    <source>
        <dbReference type="Pfam" id="PF02776"/>
    </source>
</evidence>
<protein>
    <submittedName>
        <fullName evidence="7">Thiamine pyrophosphate-binding protein</fullName>
    </submittedName>
</protein>
<dbReference type="Pfam" id="PF02776">
    <property type="entry name" value="TPP_enzyme_N"/>
    <property type="match status" value="1"/>
</dbReference>
<reference evidence="7 8" key="1">
    <citation type="submission" date="2020-03" db="EMBL/GenBank/DDBJ databases">
        <title>Genome sequence of strain Massilia sp. TW-1.</title>
        <authorList>
            <person name="Chaudhary D.K."/>
        </authorList>
    </citation>
    <scope>NUCLEOTIDE SEQUENCE [LARGE SCALE GENOMIC DNA]</scope>
    <source>
        <strain evidence="7 8">TW-1</strain>
    </source>
</reference>
<dbReference type="CDD" id="cd07035">
    <property type="entry name" value="TPP_PYR_POX_like"/>
    <property type="match status" value="1"/>
</dbReference>
<dbReference type="InterPro" id="IPR012001">
    <property type="entry name" value="Thiamin_PyroP_enz_TPP-bd_dom"/>
</dbReference>
<accession>A0ABX0PMJ9</accession>
<dbReference type="PANTHER" id="PTHR18968">
    <property type="entry name" value="THIAMINE PYROPHOSPHATE ENZYMES"/>
    <property type="match status" value="1"/>
</dbReference>
<dbReference type="InterPro" id="IPR011766">
    <property type="entry name" value="TPP_enzyme_TPP-bd"/>
</dbReference>
<organism evidence="7 8">
    <name type="scientific">Telluria antibiotica</name>
    <dbReference type="NCBI Taxonomy" id="2717319"/>
    <lineage>
        <taxon>Bacteria</taxon>
        <taxon>Pseudomonadati</taxon>
        <taxon>Pseudomonadota</taxon>
        <taxon>Betaproteobacteria</taxon>
        <taxon>Burkholderiales</taxon>
        <taxon>Oxalobacteraceae</taxon>
        <taxon>Telluria group</taxon>
        <taxon>Telluria</taxon>
    </lineage>
</organism>
<proteinExistence type="inferred from homology"/>
<feature type="domain" description="Thiamine pyrophosphate enzyme central" evidence="4">
    <location>
        <begin position="201"/>
        <end position="335"/>
    </location>
</feature>
<evidence type="ECO:0000256" key="1">
    <source>
        <dbReference type="ARBA" id="ARBA00007812"/>
    </source>
</evidence>
<comment type="similarity">
    <text evidence="1 3">Belongs to the TPP enzyme family.</text>
</comment>
<dbReference type="PANTHER" id="PTHR18968:SF129">
    <property type="entry name" value="ACETOLACTATE SYNTHASE"/>
    <property type="match status" value="1"/>
</dbReference>
<dbReference type="CDD" id="cd00568">
    <property type="entry name" value="TPP_enzymes"/>
    <property type="match status" value="1"/>
</dbReference>
<dbReference type="InterPro" id="IPR029061">
    <property type="entry name" value="THDP-binding"/>
</dbReference>
<feature type="domain" description="Thiamine pyrophosphate enzyme N-terminal TPP-binding" evidence="6">
    <location>
        <begin position="6"/>
        <end position="115"/>
    </location>
</feature>
<dbReference type="RefSeq" id="WP_166864930.1">
    <property type="nucleotide sequence ID" value="NZ_JAAQOM010000027.1"/>
</dbReference>
<dbReference type="InterPro" id="IPR012000">
    <property type="entry name" value="Thiamin_PyroP_enz_cen_dom"/>
</dbReference>
<dbReference type="SUPFAM" id="SSF52467">
    <property type="entry name" value="DHS-like NAD/FAD-binding domain"/>
    <property type="match status" value="1"/>
</dbReference>
<gene>
    <name evidence="7" type="ORF">HAV22_29395</name>
</gene>
<dbReference type="Gene3D" id="3.40.50.970">
    <property type="match status" value="2"/>
</dbReference>
<evidence type="ECO:0000313" key="7">
    <source>
        <dbReference type="EMBL" id="NIA57749.1"/>
    </source>
</evidence>
<dbReference type="InterPro" id="IPR000399">
    <property type="entry name" value="TPP-bd_CS"/>
</dbReference>
<evidence type="ECO:0000313" key="8">
    <source>
        <dbReference type="Proteomes" id="UP000716322"/>
    </source>
</evidence>
<comment type="caution">
    <text evidence="7">The sequence shown here is derived from an EMBL/GenBank/DDBJ whole genome shotgun (WGS) entry which is preliminary data.</text>
</comment>
<dbReference type="PROSITE" id="PS00187">
    <property type="entry name" value="TPP_ENZYMES"/>
    <property type="match status" value="1"/>
</dbReference>
<evidence type="ECO:0000256" key="2">
    <source>
        <dbReference type="ARBA" id="ARBA00023052"/>
    </source>
</evidence>
<evidence type="ECO:0000256" key="3">
    <source>
        <dbReference type="RuleBase" id="RU362132"/>
    </source>
</evidence>
<dbReference type="InterPro" id="IPR029035">
    <property type="entry name" value="DHS-like_NAD/FAD-binding_dom"/>
</dbReference>
<dbReference type="Proteomes" id="UP000716322">
    <property type="component" value="Unassembled WGS sequence"/>
</dbReference>